<gene>
    <name evidence="2" type="ORF">N7468_003470</name>
</gene>
<dbReference type="PANTHER" id="PTHR47260:SF7">
    <property type="entry name" value="THIOESTERASE FAMILY PROTEIN (AFU_ORTHOLOGUE AFUA_1G10800)"/>
    <property type="match status" value="1"/>
</dbReference>
<reference evidence="2" key="1">
    <citation type="submission" date="2022-11" db="EMBL/GenBank/DDBJ databases">
        <authorList>
            <person name="Petersen C."/>
        </authorList>
    </citation>
    <scope>NUCLEOTIDE SEQUENCE</scope>
    <source>
        <strain evidence="2">IBT 19713</strain>
    </source>
</reference>
<dbReference type="EMBL" id="JAPQKS010000003">
    <property type="protein sequence ID" value="KAJ5238851.1"/>
    <property type="molecule type" value="Genomic_DNA"/>
</dbReference>
<dbReference type="OrthoDB" id="506431at2759"/>
<protein>
    <submittedName>
        <fullName evidence="2">Thioesterase family protein</fullName>
    </submittedName>
</protein>
<accession>A0A9W9TRM3</accession>
<dbReference type="Pfam" id="PF03061">
    <property type="entry name" value="4HBT"/>
    <property type="match status" value="1"/>
</dbReference>
<evidence type="ECO:0000313" key="2">
    <source>
        <dbReference type="EMBL" id="KAJ5238851.1"/>
    </source>
</evidence>
<dbReference type="Gene3D" id="3.10.129.10">
    <property type="entry name" value="Hotdog Thioesterase"/>
    <property type="match status" value="1"/>
</dbReference>
<dbReference type="SUPFAM" id="SSF54637">
    <property type="entry name" value="Thioesterase/thiol ester dehydrase-isomerase"/>
    <property type="match status" value="1"/>
</dbReference>
<keyword evidence="3" id="KW-1185">Reference proteome</keyword>
<dbReference type="AlphaFoldDB" id="A0A9W9TRM3"/>
<dbReference type="CDD" id="cd03443">
    <property type="entry name" value="PaaI_thioesterase"/>
    <property type="match status" value="1"/>
</dbReference>
<feature type="domain" description="Thioesterase" evidence="1">
    <location>
        <begin position="99"/>
        <end position="170"/>
    </location>
</feature>
<dbReference type="InterPro" id="IPR006683">
    <property type="entry name" value="Thioestr_dom"/>
</dbReference>
<dbReference type="PANTHER" id="PTHR47260">
    <property type="entry name" value="UPF0644 PROTEIN PB2B4.06"/>
    <property type="match status" value="1"/>
</dbReference>
<comment type="caution">
    <text evidence="2">The sequence shown here is derived from an EMBL/GenBank/DDBJ whole genome shotgun (WGS) entry which is preliminary data.</text>
</comment>
<reference evidence="2" key="2">
    <citation type="journal article" date="2023" name="IMA Fungus">
        <title>Comparative genomic study of the Penicillium genus elucidates a diverse pangenome and 15 lateral gene transfer events.</title>
        <authorList>
            <person name="Petersen C."/>
            <person name="Sorensen T."/>
            <person name="Nielsen M.R."/>
            <person name="Sondergaard T.E."/>
            <person name="Sorensen J.L."/>
            <person name="Fitzpatrick D.A."/>
            <person name="Frisvad J.C."/>
            <person name="Nielsen K.L."/>
        </authorList>
    </citation>
    <scope>NUCLEOTIDE SEQUENCE</scope>
    <source>
        <strain evidence="2">IBT 19713</strain>
    </source>
</reference>
<evidence type="ECO:0000259" key="1">
    <source>
        <dbReference type="Pfam" id="PF03061"/>
    </source>
</evidence>
<dbReference type="GeneID" id="83200070"/>
<dbReference type="InterPro" id="IPR052061">
    <property type="entry name" value="PTE-AB_protein"/>
</dbReference>
<evidence type="ECO:0000313" key="3">
    <source>
        <dbReference type="Proteomes" id="UP001150941"/>
    </source>
</evidence>
<dbReference type="RefSeq" id="XP_058331770.1">
    <property type="nucleotide sequence ID" value="XM_058472767.1"/>
</dbReference>
<organism evidence="2 3">
    <name type="scientific">Penicillium chermesinum</name>
    <dbReference type="NCBI Taxonomy" id="63820"/>
    <lineage>
        <taxon>Eukaryota</taxon>
        <taxon>Fungi</taxon>
        <taxon>Dikarya</taxon>
        <taxon>Ascomycota</taxon>
        <taxon>Pezizomycotina</taxon>
        <taxon>Eurotiomycetes</taxon>
        <taxon>Eurotiomycetidae</taxon>
        <taxon>Eurotiales</taxon>
        <taxon>Aspergillaceae</taxon>
        <taxon>Penicillium</taxon>
    </lineage>
</organism>
<dbReference type="InterPro" id="IPR029069">
    <property type="entry name" value="HotDog_dom_sf"/>
</dbReference>
<name>A0A9W9TRM3_9EURO</name>
<dbReference type="Proteomes" id="UP001150941">
    <property type="component" value="Unassembled WGS sequence"/>
</dbReference>
<proteinExistence type="predicted"/>
<sequence length="171" mass="18646">MGDVAVEVDIDHKSDLLSSQILHFIHNHPSAVSLREDPAVSEVELRLDIPDEERHQNLMTGALAGPKKLIMSPFLFRNAEERSMVMFFYVGSGVCGHPGIVHGGVLATIVDEGLARCCFPHLPNKVGVTANLNIDYRAPAMANSYIAFRAATTRVEGRKAWVEGEARDAPG</sequence>